<name>A0AAV7IX81_COTGL</name>
<organism evidence="1 2">
    <name type="scientific">Cotesia glomerata</name>
    <name type="common">Lepidopteran parasitic wasp</name>
    <name type="synonym">Apanteles glomeratus</name>
    <dbReference type="NCBI Taxonomy" id="32391"/>
    <lineage>
        <taxon>Eukaryota</taxon>
        <taxon>Metazoa</taxon>
        <taxon>Ecdysozoa</taxon>
        <taxon>Arthropoda</taxon>
        <taxon>Hexapoda</taxon>
        <taxon>Insecta</taxon>
        <taxon>Pterygota</taxon>
        <taxon>Neoptera</taxon>
        <taxon>Endopterygota</taxon>
        <taxon>Hymenoptera</taxon>
        <taxon>Apocrita</taxon>
        <taxon>Ichneumonoidea</taxon>
        <taxon>Braconidae</taxon>
        <taxon>Microgastrinae</taxon>
        <taxon>Cotesia</taxon>
    </lineage>
</organism>
<proteinExistence type="predicted"/>
<sequence length="320" mass="36334">MTGKNQEATDNSDATKIKIITEKIKSLEDNVTKVRKEVSNCFEDLKNSIMAREKQLLRQIEAIHNQQLSIIQSDWKLVNSIPAIGVDLVNDCKDISLSIIKLGKIEFPDSKDNLIVKNIEPYSIHEYEDDKKDHITFDKSIQVNENYDNIIIKLSDVTFSNVSKTDNSSDSILKSKINLSSQLSLDYKTDNDCSPLCSKNNYNNDDNDDDRDIDTVDVNNYSDDNLINISGDNNKTINSTLNVYSELEIASHNNLPQQTIVIDNNNSIENKQITDEHPKQIQQWLQQILIESETEPSIQEIGNITDEISKFCCSESLVET</sequence>
<reference evidence="1 2" key="1">
    <citation type="journal article" date="2021" name="J. Hered.">
        <title>A chromosome-level genome assembly of the parasitoid wasp, Cotesia glomerata (Hymenoptera: Braconidae).</title>
        <authorList>
            <person name="Pinto B.J."/>
            <person name="Weis J.J."/>
            <person name="Gamble T."/>
            <person name="Ode P.J."/>
            <person name="Paul R."/>
            <person name="Zaspel J.M."/>
        </authorList>
    </citation>
    <scope>NUCLEOTIDE SEQUENCE [LARGE SCALE GENOMIC DNA]</scope>
    <source>
        <strain evidence="1">CgM1</strain>
    </source>
</reference>
<evidence type="ECO:0000313" key="2">
    <source>
        <dbReference type="Proteomes" id="UP000826195"/>
    </source>
</evidence>
<dbReference type="Proteomes" id="UP000826195">
    <property type="component" value="Unassembled WGS sequence"/>
</dbReference>
<evidence type="ECO:0000313" key="1">
    <source>
        <dbReference type="EMBL" id="KAH0569193.1"/>
    </source>
</evidence>
<keyword evidence="2" id="KW-1185">Reference proteome</keyword>
<dbReference type="AlphaFoldDB" id="A0AAV7IX81"/>
<dbReference type="EMBL" id="JAHXZJ010000001">
    <property type="protein sequence ID" value="KAH0569193.1"/>
    <property type="molecule type" value="Genomic_DNA"/>
</dbReference>
<accession>A0AAV7IX81</accession>
<comment type="caution">
    <text evidence="1">The sequence shown here is derived from an EMBL/GenBank/DDBJ whole genome shotgun (WGS) entry which is preliminary data.</text>
</comment>
<gene>
    <name evidence="1" type="ORF">KQX54_021909</name>
</gene>
<protein>
    <submittedName>
        <fullName evidence="1">Uncharacterized protein</fullName>
    </submittedName>
</protein>